<feature type="compositionally biased region" description="Polar residues" evidence="15">
    <location>
        <begin position="144"/>
        <end position="155"/>
    </location>
</feature>
<evidence type="ECO:0000256" key="10">
    <source>
        <dbReference type="ARBA" id="ARBA00022786"/>
    </source>
</evidence>
<dbReference type="GO" id="GO:0016567">
    <property type="term" value="P:protein ubiquitination"/>
    <property type="evidence" value="ECO:0007669"/>
    <property type="project" value="UniProtKB-UniPathway"/>
</dbReference>
<dbReference type="GO" id="GO:0008270">
    <property type="term" value="F:zinc ion binding"/>
    <property type="evidence" value="ECO:0007669"/>
    <property type="project" value="UniProtKB-KW"/>
</dbReference>
<evidence type="ECO:0000313" key="19">
    <source>
        <dbReference type="Proteomes" id="UP000075885"/>
    </source>
</evidence>
<organism evidence="18 19">
    <name type="scientific">Anopheles epiroticus</name>
    <dbReference type="NCBI Taxonomy" id="199890"/>
    <lineage>
        <taxon>Eukaryota</taxon>
        <taxon>Metazoa</taxon>
        <taxon>Ecdysozoa</taxon>
        <taxon>Arthropoda</taxon>
        <taxon>Hexapoda</taxon>
        <taxon>Insecta</taxon>
        <taxon>Pterygota</taxon>
        <taxon>Neoptera</taxon>
        <taxon>Endopterygota</taxon>
        <taxon>Diptera</taxon>
        <taxon>Nematocera</taxon>
        <taxon>Culicoidea</taxon>
        <taxon>Culicidae</taxon>
        <taxon>Anophelinae</taxon>
        <taxon>Anopheles</taxon>
    </lineage>
</organism>
<dbReference type="EnsemblMetazoa" id="AEPI015444-RA">
    <property type="protein sequence ID" value="AEPI015444-PA"/>
    <property type="gene ID" value="AEPI015444"/>
</dbReference>
<keyword evidence="11" id="KW-0862">Zinc</keyword>
<dbReference type="InterPro" id="IPR018957">
    <property type="entry name" value="Znf_C3HC4_RING-type"/>
</dbReference>
<dbReference type="FunFam" id="3.30.40.10:FF:000077">
    <property type="entry name" value="E3 ubiquitin-protein ligase SH3RF1 isoform X1"/>
    <property type="match status" value="1"/>
</dbReference>
<dbReference type="InterPro" id="IPR001841">
    <property type="entry name" value="Znf_RING"/>
</dbReference>
<dbReference type="GO" id="GO:0061630">
    <property type="term" value="F:ubiquitin protein ligase activity"/>
    <property type="evidence" value="ECO:0007669"/>
    <property type="project" value="UniProtKB-EC"/>
</dbReference>
<feature type="region of interest" description="Disordered" evidence="15">
    <location>
        <begin position="546"/>
        <end position="705"/>
    </location>
</feature>
<dbReference type="PROSITE" id="PS50089">
    <property type="entry name" value="ZF_RING_2"/>
    <property type="match status" value="1"/>
</dbReference>
<dbReference type="Pfam" id="PF14604">
    <property type="entry name" value="SH3_9"/>
    <property type="match status" value="2"/>
</dbReference>
<evidence type="ECO:0000256" key="12">
    <source>
        <dbReference type="ARBA" id="ARBA00022843"/>
    </source>
</evidence>
<dbReference type="InterPro" id="IPR017907">
    <property type="entry name" value="Znf_RING_CS"/>
</dbReference>
<feature type="compositionally biased region" description="Low complexity" evidence="15">
    <location>
        <begin position="416"/>
        <end position="428"/>
    </location>
</feature>
<feature type="compositionally biased region" description="Low complexity" evidence="15">
    <location>
        <begin position="777"/>
        <end position="792"/>
    </location>
</feature>
<feature type="domain" description="SH3" evidence="16">
    <location>
        <begin position="258"/>
        <end position="320"/>
    </location>
</feature>
<keyword evidence="10" id="KW-0833">Ubl conjugation pathway</keyword>
<comment type="pathway">
    <text evidence="2">Protein modification; protein ubiquitination.</text>
</comment>
<feature type="domain" description="RING-type" evidence="17">
    <location>
        <begin position="12"/>
        <end position="53"/>
    </location>
</feature>
<evidence type="ECO:0000256" key="7">
    <source>
        <dbReference type="ARBA" id="ARBA00022723"/>
    </source>
</evidence>
<dbReference type="Pfam" id="PF00097">
    <property type="entry name" value="zf-C3HC4"/>
    <property type="match status" value="1"/>
</dbReference>
<dbReference type="SMART" id="SM00184">
    <property type="entry name" value="RING"/>
    <property type="match status" value="1"/>
</dbReference>
<dbReference type="STRING" id="199890.A0A3F2YWJ9"/>
<evidence type="ECO:0000256" key="9">
    <source>
        <dbReference type="ARBA" id="ARBA00022771"/>
    </source>
</evidence>
<keyword evidence="9 13" id="KW-0863">Zinc-finger</keyword>
<comment type="catalytic activity">
    <reaction evidence="1">
        <text>S-ubiquitinyl-[E2 ubiquitin-conjugating enzyme]-L-cysteine + [acceptor protein]-L-lysine = [E2 ubiquitin-conjugating enzyme]-L-cysteine + N(6)-ubiquitinyl-[acceptor protein]-L-lysine.</text>
        <dbReference type="EC" id="2.3.2.27"/>
    </reaction>
</comment>
<dbReference type="CDD" id="cd11783">
    <property type="entry name" value="SH3_SH3RF_3"/>
    <property type="match status" value="1"/>
</dbReference>
<sequence length="981" mass="105565">MDERLLNDLLECSVCLERLDSSSKVLPCQHTFCRKCLEEIVASHQELRCPECRVLVEVRIDELPPNVLLMRILEGMKTAELNSQNTNQTTNGSNKPTSNRNQSHGAAPTSNANAVNYQQQQHHHNHHHQQHPSSGGVHGAKIGKSSSTNQGSADNQAHPLHGSHPQQQHHHHQHQPLSRIIAASGVTGTGPNASLDLSKIPHAKAFYDFSSSETSDISFRKGDIIILKKKIDHNWCVGEVNGKEGAVPLNHIKVIVPLPFPQCKALYDFRMGPTEEEGCLTFKKGALIHVLRRVDQNWAEGRIADKIGIFPISFVEMNGLAKHMMDTALKHILSNSNRTVPPTPFDLNASATSSSDTSSSVTTSPNSSTSTTSSNSSTAPSSPTAHFLQPQPVASGGKQHQSKRSDPAHREKRHSLTTSGLSSTPLQSNQAAPHRHSTEMLNSDGAAAAADAKVARQSGEGAATSSAAYQKCNMTKASQMYQQHPQLPTMYIALYPYKPQKPDELELKKGAVYYVTERCQDGWFKGTNWQKKSGVFPGNYVAIHKGRDGASPSARNQNAHSSGKMNNNVSSPQAGSSVSNGGCSSNGAMSSPSNGGSASPQQQPPLQLPELPPRNTTTSQQPQQGMKYIDSIFGRQGSLDGGGATPGSPNNEQQQPAGQDATTTPPAATGKVKKDSSAVSLMKRLTNMKRSKSPTGASGCSGGTANPAYTSDSSLFEEMAGAADAAMLAAGAGSAQLAKPHFKQIANPVHVRSGSCPSQLLQNLPMDLMLNGAGVTHSSQQQQQHPHQQQQQQHHHQPNHPALVGVRGENVPMMYGSQRIKPHKERPSMHGFKYGDHTVVTAMPKHIAHEAPASTSSSHMVAKQQQQSQIYHRKSQSLDASAIISQLGPSQHTSATATVVPTAAANGTPSKTSSKSSQSQTVRERFKCIVPYPPNSEYELELRVGDIVMVHKKRDNGWYKGTHARSGKTGLFPASFVEPDI</sequence>
<feature type="compositionally biased region" description="Polar residues" evidence="15">
    <location>
        <begin position="614"/>
        <end position="624"/>
    </location>
</feature>
<evidence type="ECO:0000256" key="4">
    <source>
        <dbReference type="ARBA" id="ARBA00012483"/>
    </source>
</evidence>
<feature type="region of interest" description="Disordered" evidence="15">
    <location>
        <begin position="79"/>
        <end position="176"/>
    </location>
</feature>
<feature type="compositionally biased region" description="Low complexity" evidence="15">
    <location>
        <begin position="82"/>
        <end position="94"/>
    </location>
</feature>
<keyword evidence="12" id="KW-0832">Ubl conjugation</keyword>
<name>A0A3F2YWJ9_9DIPT</name>
<dbReference type="InterPro" id="IPR028502">
    <property type="entry name" value="SH3RF3_RING-HC_Zfn"/>
</dbReference>
<feature type="compositionally biased region" description="Basic residues" evidence="15">
    <location>
        <begin position="121"/>
        <end position="130"/>
    </location>
</feature>
<feature type="region of interest" description="Disordered" evidence="15">
    <location>
        <begin position="343"/>
        <end position="437"/>
    </location>
</feature>
<dbReference type="Gene3D" id="3.30.40.10">
    <property type="entry name" value="Zinc/RING finger domain, C3HC4 (zinc finger)"/>
    <property type="match status" value="1"/>
</dbReference>
<dbReference type="InterPro" id="IPR001452">
    <property type="entry name" value="SH3_domain"/>
</dbReference>
<accession>A0A3F2YWJ9</accession>
<dbReference type="SUPFAM" id="SSF57850">
    <property type="entry name" value="RING/U-box"/>
    <property type="match status" value="1"/>
</dbReference>
<feature type="compositionally biased region" description="Pro residues" evidence="15">
    <location>
        <begin position="602"/>
        <end position="612"/>
    </location>
</feature>
<evidence type="ECO:0000256" key="1">
    <source>
        <dbReference type="ARBA" id="ARBA00000900"/>
    </source>
</evidence>
<dbReference type="PROSITE" id="PS50002">
    <property type="entry name" value="SH3"/>
    <property type="match status" value="4"/>
</dbReference>
<evidence type="ECO:0000256" key="5">
    <source>
        <dbReference type="ARBA" id="ARBA00022443"/>
    </source>
</evidence>
<keyword evidence="7" id="KW-0479">Metal-binding</keyword>
<dbReference type="EC" id="2.3.2.27" evidence="4"/>
<dbReference type="InterPro" id="IPR035816">
    <property type="entry name" value="SH3RF1/SH3RF3_SH3_4"/>
</dbReference>
<keyword evidence="19" id="KW-1185">Reference proteome</keyword>
<evidence type="ECO:0000256" key="6">
    <source>
        <dbReference type="ARBA" id="ARBA00022679"/>
    </source>
</evidence>
<dbReference type="Pfam" id="PF00018">
    <property type="entry name" value="SH3_1"/>
    <property type="match status" value="2"/>
</dbReference>
<feature type="domain" description="SH3" evidence="16">
    <location>
        <begin position="486"/>
        <end position="546"/>
    </location>
</feature>
<dbReference type="PROSITE" id="PS00518">
    <property type="entry name" value="ZF_RING_1"/>
    <property type="match status" value="1"/>
</dbReference>
<dbReference type="PRINTS" id="PR00452">
    <property type="entry name" value="SH3DOMAIN"/>
</dbReference>
<evidence type="ECO:0000256" key="3">
    <source>
        <dbReference type="ARBA" id="ARBA00008649"/>
    </source>
</evidence>
<feature type="domain" description="SH3" evidence="16">
    <location>
        <begin position="198"/>
        <end position="257"/>
    </location>
</feature>
<dbReference type="Proteomes" id="UP000075885">
    <property type="component" value="Unassembled WGS sequence"/>
</dbReference>
<evidence type="ECO:0000256" key="13">
    <source>
        <dbReference type="PROSITE-ProRule" id="PRU00175"/>
    </source>
</evidence>
<feature type="compositionally biased region" description="Polar residues" evidence="15">
    <location>
        <begin position="647"/>
        <end position="666"/>
    </location>
</feature>
<evidence type="ECO:0000259" key="16">
    <source>
        <dbReference type="PROSITE" id="PS50002"/>
    </source>
</evidence>
<feature type="compositionally biased region" description="Polar residues" evidence="15">
    <location>
        <begin position="95"/>
        <end position="117"/>
    </location>
</feature>
<evidence type="ECO:0000259" key="17">
    <source>
        <dbReference type="PROSITE" id="PS50089"/>
    </source>
</evidence>
<proteinExistence type="inferred from homology"/>
<feature type="compositionally biased region" description="Polar residues" evidence="15">
    <location>
        <begin position="693"/>
        <end position="705"/>
    </location>
</feature>
<protein>
    <recommendedName>
        <fullName evidence="4">RING-type E3 ubiquitin transferase</fullName>
        <ecNumber evidence="4">2.3.2.27</ecNumber>
    </recommendedName>
</protein>
<evidence type="ECO:0000256" key="14">
    <source>
        <dbReference type="PROSITE-ProRule" id="PRU00192"/>
    </source>
</evidence>
<reference evidence="18" key="2">
    <citation type="submission" date="2020-05" db="UniProtKB">
        <authorList>
            <consortium name="EnsemblMetazoa"/>
        </authorList>
    </citation>
    <scope>IDENTIFICATION</scope>
    <source>
        <strain evidence="18">Epiroticus2</strain>
    </source>
</reference>
<evidence type="ECO:0000256" key="8">
    <source>
        <dbReference type="ARBA" id="ARBA00022737"/>
    </source>
</evidence>
<feature type="compositionally biased region" description="Low complexity" evidence="15">
    <location>
        <begin position="348"/>
        <end position="384"/>
    </location>
</feature>
<dbReference type="CDD" id="cd11785">
    <property type="entry name" value="SH3_SH3RF_C"/>
    <property type="match status" value="1"/>
</dbReference>
<dbReference type="CDD" id="cd11787">
    <property type="entry name" value="SH3_SH3RF_2"/>
    <property type="match status" value="1"/>
</dbReference>
<dbReference type="UniPathway" id="UPA00143"/>
<feature type="compositionally biased region" description="Low complexity" evidence="15">
    <location>
        <begin position="903"/>
        <end position="921"/>
    </location>
</feature>
<evidence type="ECO:0000256" key="15">
    <source>
        <dbReference type="SAM" id="MobiDB-lite"/>
    </source>
</evidence>
<dbReference type="PANTHER" id="PTHR14167">
    <property type="entry name" value="SH3 DOMAIN-CONTAINING"/>
    <property type="match status" value="1"/>
</dbReference>
<dbReference type="SUPFAM" id="SSF50044">
    <property type="entry name" value="SH3-domain"/>
    <property type="match status" value="4"/>
</dbReference>
<dbReference type="InterPro" id="IPR036028">
    <property type="entry name" value="SH3-like_dom_sf"/>
</dbReference>
<dbReference type="CDD" id="cd16750">
    <property type="entry name" value="RING-HC_SH3RF3"/>
    <property type="match status" value="1"/>
</dbReference>
<comment type="similarity">
    <text evidence="3">Belongs to the SH3RF family.</text>
</comment>
<dbReference type="AlphaFoldDB" id="A0A3F2YWJ9"/>
<feature type="compositionally biased region" description="Polar residues" evidence="15">
    <location>
        <begin position="553"/>
        <end position="574"/>
    </location>
</feature>
<dbReference type="PANTHER" id="PTHR14167:SF51">
    <property type="entry name" value="RING-TYPE E3 UBIQUITIN TRANSFERASE"/>
    <property type="match status" value="1"/>
</dbReference>
<keyword evidence="5 14" id="KW-0728">SH3 domain</keyword>
<dbReference type="SMART" id="SM00326">
    <property type="entry name" value="SH3"/>
    <property type="match status" value="4"/>
</dbReference>
<keyword evidence="8" id="KW-0677">Repeat</keyword>
<evidence type="ECO:0000313" key="18">
    <source>
        <dbReference type="EnsemblMetazoa" id="AEPI015444-PA"/>
    </source>
</evidence>
<dbReference type="VEuPathDB" id="VectorBase:AEPI015444"/>
<dbReference type="InterPro" id="IPR013083">
    <property type="entry name" value="Znf_RING/FYVE/PHD"/>
</dbReference>
<reference evidence="19" key="1">
    <citation type="submission" date="2013-03" db="EMBL/GenBank/DDBJ databases">
        <title>The Genome Sequence of Anopheles epiroticus epiroticus2.</title>
        <authorList>
            <consortium name="The Broad Institute Genomics Platform"/>
            <person name="Neafsey D.E."/>
            <person name="Howell P."/>
            <person name="Walker B."/>
            <person name="Young S.K."/>
            <person name="Zeng Q."/>
            <person name="Gargeya S."/>
            <person name="Fitzgerald M."/>
            <person name="Haas B."/>
            <person name="Abouelleil A."/>
            <person name="Allen A.W."/>
            <person name="Alvarado L."/>
            <person name="Arachchi H.M."/>
            <person name="Berlin A.M."/>
            <person name="Chapman S.B."/>
            <person name="Gainer-Dewar J."/>
            <person name="Goldberg J."/>
            <person name="Griggs A."/>
            <person name="Gujja S."/>
            <person name="Hansen M."/>
            <person name="Howarth C."/>
            <person name="Imamovic A."/>
            <person name="Ireland A."/>
            <person name="Larimer J."/>
            <person name="McCowan C."/>
            <person name="Murphy C."/>
            <person name="Pearson M."/>
            <person name="Poon T.W."/>
            <person name="Priest M."/>
            <person name="Roberts A."/>
            <person name="Saif S."/>
            <person name="Shea T."/>
            <person name="Sisk P."/>
            <person name="Sykes S."/>
            <person name="Wortman J."/>
            <person name="Nusbaum C."/>
            <person name="Birren B."/>
        </authorList>
    </citation>
    <scope>NUCLEOTIDE SEQUENCE [LARGE SCALE GENOMIC DNA]</scope>
    <source>
        <strain evidence="19">Epiroticus2</strain>
    </source>
</reference>
<keyword evidence="6" id="KW-0808">Transferase</keyword>
<dbReference type="GO" id="GO:0005634">
    <property type="term" value="C:nucleus"/>
    <property type="evidence" value="ECO:0007669"/>
    <property type="project" value="UniProtKB-ARBA"/>
</dbReference>
<evidence type="ECO:0000256" key="2">
    <source>
        <dbReference type="ARBA" id="ARBA00004906"/>
    </source>
</evidence>
<feature type="region of interest" description="Disordered" evidence="15">
    <location>
        <begin position="775"/>
        <end position="803"/>
    </location>
</feature>
<dbReference type="InterPro" id="IPR050384">
    <property type="entry name" value="Endophilin_SH3RF"/>
</dbReference>
<dbReference type="Gene3D" id="2.30.30.40">
    <property type="entry name" value="SH3 Domains"/>
    <property type="match status" value="4"/>
</dbReference>
<feature type="region of interest" description="Disordered" evidence="15">
    <location>
        <begin position="903"/>
        <end position="922"/>
    </location>
</feature>
<feature type="domain" description="SH3" evidence="16">
    <location>
        <begin position="921"/>
        <end position="981"/>
    </location>
</feature>
<evidence type="ECO:0000256" key="11">
    <source>
        <dbReference type="ARBA" id="ARBA00022833"/>
    </source>
</evidence>
<feature type="compositionally biased region" description="Low complexity" evidence="15">
    <location>
        <begin position="575"/>
        <end position="601"/>
    </location>
</feature>